<organism evidence="2 3">
    <name type="scientific">Ornithinimicrobium pekingense</name>
    <dbReference type="NCBI Taxonomy" id="384677"/>
    <lineage>
        <taxon>Bacteria</taxon>
        <taxon>Bacillati</taxon>
        <taxon>Actinomycetota</taxon>
        <taxon>Actinomycetes</taxon>
        <taxon>Micrococcales</taxon>
        <taxon>Ornithinimicrobiaceae</taxon>
        <taxon>Ornithinimicrobium</taxon>
    </lineage>
</organism>
<evidence type="ECO:0000313" key="3">
    <source>
        <dbReference type="Proteomes" id="UP000662111"/>
    </source>
</evidence>
<evidence type="ECO:0000313" key="2">
    <source>
        <dbReference type="EMBL" id="GGK69072.1"/>
    </source>
</evidence>
<accession>A0ABQ2F7I7</accession>
<dbReference type="EMBL" id="BMLB01000003">
    <property type="protein sequence ID" value="GGK69072.1"/>
    <property type="molecule type" value="Genomic_DNA"/>
</dbReference>
<dbReference type="Proteomes" id="UP000662111">
    <property type="component" value="Unassembled WGS sequence"/>
</dbReference>
<keyword evidence="1" id="KW-0812">Transmembrane</keyword>
<name>A0ABQ2F7I7_9MICO</name>
<gene>
    <name evidence="2" type="ORF">GCM10011509_16840</name>
</gene>
<feature type="transmembrane region" description="Helical" evidence="1">
    <location>
        <begin position="26"/>
        <end position="45"/>
    </location>
</feature>
<feature type="transmembrane region" description="Helical" evidence="1">
    <location>
        <begin position="183"/>
        <end position="204"/>
    </location>
</feature>
<dbReference type="RefSeq" id="WP_022921454.1">
    <property type="nucleotide sequence ID" value="NZ_BMLB01000003.1"/>
</dbReference>
<evidence type="ECO:0008006" key="4">
    <source>
        <dbReference type="Google" id="ProtNLM"/>
    </source>
</evidence>
<keyword evidence="1" id="KW-1133">Transmembrane helix</keyword>
<comment type="caution">
    <text evidence="2">The sequence shown here is derived from an EMBL/GenBank/DDBJ whole genome shotgun (WGS) entry which is preliminary data.</text>
</comment>
<protein>
    <recommendedName>
        <fullName evidence="4">PH domain-containing protein</fullName>
    </recommendedName>
</protein>
<keyword evidence="3" id="KW-1185">Reference proteome</keyword>
<feature type="transmembrane region" description="Helical" evidence="1">
    <location>
        <begin position="57"/>
        <end position="78"/>
    </location>
</feature>
<proteinExistence type="predicted"/>
<keyword evidence="1" id="KW-0472">Membrane</keyword>
<evidence type="ECO:0000256" key="1">
    <source>
        <dbReference type="SAM" id="Phobius"/>
    </source>
</evidence>
<reference evidence="3" key="1">
    <citation type="journal article" date="2019" name="Int. J. Syst. Evol. Microbiol.">
        <title>The Global Catalogue of Microorganisms (GCM) 10K type strain sequencing project: providing services to taxonomists for standard genome sequencing and annotation.</title>
        <authorList>
            <consortium name="The Broad Institute Genomics Platform"/>
            <consortium name="The Broad Institute Genome Sequencing Center for Infectious Disease"/>
            <person name="Wu L."/>
            <person name="Ma J."/>
        </authorList>
    </citation>
    <scope>NUCLEOTIDE SEQUENCE [LARGE SCALE GENOMIC DNA]</scope>
    <source>
        <strain evidence="3">CGMCC 1.5362</strain>
    </source>
</reference>
<sequence>MVTWSDVDEAVLHVGGRRSAGKQRPMVVFVELTAALTAGMVLGSLESPPARPGLFVAVWAAFTLYTFVVCACWGYGRVTVTDRELRMRTCRGETCIPRGAVATAVHVEALALPTSVDGYLILLDAWGTPLWQSLTGCWTDETVEALLAVAPEVVTMPVASPALLEAEWPGVLPRNWAGHPRRFWTIAAGTAGVLAAGIGVVALVST</sequence>